<evidence type="ECO:0000256" key="2">
    <source>
        <dbReference type="ARBA" id="ARBA00001946"/>
    </source>
</evidence>
<comment type="caution">
    <text evidence="15">The sequence shown here is derived from an EMBL/GenBank/DDBJ whole genome shotgun (WGS) entry which is preliminary data.</text>
</comment>
<dbReference type="InterPro" id="IPR001352">
    <property type="entry name" value="RNase_HII/HIII"/>
</dbReference>
<evidence type="ECO:0000256" key="11">
    <source>
        <dbReference type="ARBA" id="ARBA00023211"/>
    </source>
</evidence>
<dbReference type="EC" id="3.1.26.4" evidence="13"/>
<gene>
    <name evidence="15" type="ORF">K4G57_06580</name>
</gene>
<dbReference type="InterPro" id="IPR036397">
    <property type="entry name" value="RNaseH_sf"/>
</dbReference>
<dbReference type="Pfam" id="PF01351">
    <property type="entry name" value="RNase_HII"/>
    <property type="match status" value="1"/>
</dbReference>
<sequence length="213" mass="23345">MESKNPKNLKTDSISTILDSLNIPPNAQICGIDEAGRGCVAGSMFVCGVILDKLPSSLKNSLKDSKTLSQKRRDAIADTLKDYAEFKLVKKEAHVIDTQGLSVCIKESLQEILSAFNAPFYVFDGNCNFSIPHLKTLIKGDSKLHAISAASILAKNAKDTEMQNLAQLFPQYDFAKNKGYGTKAHIQAITTHGLSPVHRRSYRIKSLDSATLF</sequence>
<evidence type="ECO:0000256" key="7">
    <source>
        <dbReference type="ARBA" id="ARBA00022722"/>
    </source>
</evidence>
<proteinExistence type="inferred from homology"/>
<evidence type="ECO:0000256" key="10">
    <source>
        <dbReference type="ARBA" id="ARBA00022801"/>
    </source>
</evidence>
<comment type="cofactor">
    <cofactor evidence="12">
        <name>Mn(2+)</name>
        <dbReference type="ChEBI" id="CHEBI:29035"/>
    </cofactor>
    <cofactor evidence="12">
        <name>Mg(2+)</name>
        <dbReference type="ChEBI" id="CHEBI:18420"/>
    </cofactor>
    <text evidence="12">Manganese or magnesium. Binds 1 divalent metal ion per monomer in the absence of substrate. May bind a second metal ion after substrate binding.</text>
</comment>
<keyword evidence="11" id="KW-0464">Manganese</keyword>
<evidence type="ECO:0000256" key="4">
    <source>
        <dbReference type="ARBA" id="ARBA00004496"/>
    </source>
</evidence>
<dbReference type="InterPro" id="IPR024567">
    <property type="entry name" value="RNase_HII/HIII_dom"/>
</dbReference>
<keyword evidence="10 12" id="KW-0378">Hydrolase</keyword>
<comment type="cofactor">
    <cofactor evidence="2">
        <name>Mg(2+)</name>
        <dbReference type="ChEBI" id="CHEBI:18420"/>
    </cofactor>
</comment>
<evidence type="ECO:0000256" key="8">
    <source>
        <dbReference type="ARBA" id="ARBA00022723"/>
    </source>
</evidence>
<dbReference type="InterPro" id="IPR012337">
    <property type="entry name" value="RNaseH-like_sf"/>
</dbReference>
<dbReference type="PROSITE" id="PS51975">
    <property type="entry name" value="RNASE_H_2"/>
    <property type="match status" value="1"/>
</dbReference>
<evidence type="ECO:0000259" key="14">
    <source>
        <dbReference type="PROSITE" id="PS51975"/>
    </source>
</evidence>
<comment type="subcellular location">
    <subcellularLocation>
        <location evidence="4">Cytoplasm</location>
    </subcellularLocation>
</comment>
<evidence type="ECO:0000256" key="9">
    <source>
        <dbReference type="ARBA" id="ARBA00022759"/>
    </source>
</evidence>
<feature type="binding site" evidence="12">
    <location>
        <position position="124"/>
    </location>
    <ligand>
        <name>a divalent metal cation</name>
        <dbReference type="ChEBI" id="CHEBI:60240"/>
    </ligand>
</feature>
<dbReference type="GO" id="GO:0004523">
    <property type="term" value="F:RNA-DNA hybrid ribonuclease activity"/>
    <property type="evidence" value="ECO:0007669"/>
    <property type="project" value="UniProtKB-EC"/>
</dbReference>
<evidence type="ECO:0000256" key="6">
    <source>
        <dbReference type="ARBA" id="ARBA00022490"/>
    </source>
</evidence>
<dbReference type="SUPFAM" id="SSF53098">
    <property type="entry name" value="Ribonuclease H-like"/>
    <property type="match status" value="1"/>
</dbReference>
<keyword evidence="16" id="KW-1185">Reference proteome</keyword>
<evidence type="ECO:0000256" key="13">
    <source>
        <dbReference type="RuleBase" id="RU003515"/>
    </source>
</evidence>
<evidence type="ECO:0000256" key="5">
    <source>
        <dbReference type="ARBA" id="ARBA00007383"/>
    </source>
</evidence>
<protein>
    <recommendedName>
        <fullName evidence="13">Ribonuclease</fullName>
        <ecNumber evidence="13">3.1.26.4</ecNumber>
    </recommendedName>
</protein>
<feature type="domain" description="RNase H type-2" evidence="14">
    <location>
        <begin position="27"/>
        <end position="213"/>
    </location>
</feature>
<keyword evidence="7 12" id="KW-0540">Nuclease</keyword>
<feature type="binding site" evidence="12">
    <location>
        <position position="33"/>
    </location>
    <ligand>
        <name>a divalent metal cation</name>
        <dbReference type="ChEBI" id="CHEBI:60240"/>
    </ligand>
</feature>
<dbReference type="NCBIfam" id="NF000595">
    <property type="entry name" value="PRK00015.1-3"/>
    <property type="match status" value="1"/>
</dbReference>
<comment type="catalytic activity">
    <reaction evidence="1 12 13">
        <text>Endonucleolytic cleavage to 5'-phosphomonoester.</text>
        <dbReference type="EC" id="3.1.26.4"/>
    </reaction>
</comment>
<name>A0ABS7JNY5_9HELI</name>
<dbReference type="CDD" id="cd07182">
    <property type="entry name" value="RNase_HII_bacteria_HII_like"/>
    <property type="match status" value="1"/>
</dbReference>
<organism evidence="15 16">
    <name type="scientific">Helicobacter turcicus</name>
    <dbReference type="NCBI Taxonomy" id="2867412"/>
    <lineage>
        <taxon>Bacteria</taxon>
        <taxon>Pseudomonadati</taxon>
        <taxon>Campylobacterota</taxon>
        <taxon>Epsilonproteobacteria</taxon>
        <taxon>Campylobacterales</taxon>
        <taxon>Helicobacteraceae</taxon>
        <taxon>Helicobacter</taxon>
    </lineage>
</organism>
<evidence type="ECO:0000313" key="15">
    <source>
        <dbReference type="EMBL" id="MBX7491125.1"/>
    </source>
</evidence>
<evidence type="ECO:0000256" key="3">
    <source>
        <dbReference type="ARBA" id="ARBA00004065"/>
    </source>
</evidence>
<feature type="binding site" evidence="12">
    <location>
        <position position="34"/>
    </location>
    <ligand>
        <name>a divalent metal cation</name>
        <dbReference type="ChEBI" id="CHEBI:60240"/>
    </ligand>
</feature>
<dbReference type="Proteomes" id="UP000700059">
    <property type="component" value="Unassembled WGS sequence"/>
</dbReference>
<keyword evidence="8 12" id="KW-0479">Metal-binding</keyword>
<evidence type="ECO:0000313" key="16">
    <source>
        <dbReference type="Proteomes" id="UP000700059"/>
    </source>
</evidence>
<evidence type="ECO:0000256" key="12">
    <source>
        <dbReference type="PROSITE-ProRule" id="PRU01319"/>
    </source>
</evidence>
<dbReference type="InterPro" id="IPR022898">
    <property type="entry name" value="RNase_HII"/>
</dbReference>
<keyword evidence="6" id="KW-0963">Cytoplasm</keyword>
<dbReference type="Gene3D" id="3.30.420.10">
    <property type="entry name" value="Ribonuclease H-like superfamily/Ribonuclease H"/>
    <property type="match status" value="1"/>
</dbReference>
<comment type="function">
    <text evidence="3 13">Endonuclease that specifically degrades the RNA of RNA-DNA hybrids.</text>
</comment>
<dbReference type="EMBL" id="JAIGYQ010000008">
    <property type="protein sequence ID" value="MBX7491125.1"/>
    <property type="molecule type" value="Genomic_DNA"/>
</dbReference>
<dbReference type="PANTHER" id="PTHR10954:SF18">
    <property type="entry name" value="RIBONUCLEASE HII"/>
    <property type="match status" value="1"/>
</dbReference>
<reference evidence="15 16" key="1">
    <citation type="submission" date="2021-08" db="EMBL/GenBank/DDBJ databases">
        <title>Helicobacter spp. isolated from feces of Anatolian Ground Squirrel (Spermophilus xanthoprymnus) in Turkey.</title>
        <authorList>
            <person name="Aydin F."/>
            <person name="Abay S."/>
            <person name="Kayman T."/>
            <person name="Karakaya E."/>
            <person name="Saticioglu I.B."/>
        </authorList>
    </citation>
    <scope>NUCLEOTIDE SEQUENCE [LARGE SCALE GENOMIC DNA]</scope>
    <source>
        <strain evidence="15 16">Faydin-H70</strain>
    </source>
</reference>
<keyword evidence="9 12" id="KW-0255">Endonuclease</keyword>
<accession>A0ABS7JNY5</accession>
<comment type="similarity">
    <text evidence="5 13">Belongs to the RNase HII family.</text>
</comment>
<evidence type="ECO:0000256" key="1">
    <source>
        <dbReference type="ARBA" id="ARBA00000077"/>
    </source>
</evidence>
<dbReference type="PANTHER" id="PTHR10954">
    <property type="entry name" value="RIBONUCLEASE H2 SUBUNIT A"/>
    <property type="match status" value="1"/>
</dbReference>